<feature type="binding site" description="covalent" evidence="8">
    <location>
        <position position="219"/>
    </location>
    <ligand>
        <name>heme c</name>
        <dbReference type="ChEBI" id="CHEBI:61717"/>
        <label>2</label>
    </ligand>
</feature>
<feature type="binding site" description="covalent" evidence="8">
    <location>
        <position position="72"/>
    </location>
    <ligand>
        <name>heme c</name>
        <dbReference type="ChEBI" id="CHEBI:61717"/>
        <label>1</label>
    </ligand>
</feature>
<feature type="domain" description="Cytochrome c" evidence="10">
    <location>
        <begin position="202"/>
        <end position="329"/>
    </location>
</feature>
<comment type="cofactor">
    <cofactor evidence="8">
        <name>heme</name>
        <dbReference type="ChEBI" id="CHEBI:30413"/>
    </cofactor>
    <text evidence="8">Binds 2 heme groups.</text>
</comment>
<evidence type="ECO:0000256" key="6">
    <source>
        <dbReference type="ARBA" id="ARBA00023002"/>
    </source>
</evidence>
<evidence type="ECO:0000256" key="5">
    <source>
        <dbReference type="ARBA" id="ARBA00022764"/>
    </source>
</evidence>
<feature type="binding site" description="covalent" evidence="8">
    <location>
        <position position="69"/>
    </location>
    <ligand>
        <name>heme c</name>
        <dbReference type="ChEBI" id="CHEBI:61717"/>
        <label>1</label>
    </ligand>
</feature>
<comment type="caution">
    <text evidence="11">The sequence shown here is derived from an EMBL/GenBank/DDBJ whole genome shotgun (WGS) entry which is preliminary data.</text>
</comment>
<dbReference type="InterPro" id="IPR004852">
    <property type="entry name" value="Di-haem_cyt_c_peroxidsae"/>
</dbReference>
<evidence type="ECO:0000256" key="7">
    <source>
        <dbReference type="ARBA" id="ARBA00023004"/>
    </source>
</evidence>
<comment type="subcellular location">
    <subcellularLocation>
        <location evidence="1">Periplasm</location>
    </subcellularLocation>
</comment>
<dbReference type="PROSITE" id="PS51007">
    <property type="entry name" value="CYTC"/>
    <property type="match status" value="2"/>
</dbReference>
<dbReference type="AlphaFoldDB" id="A0A368HFL4"/>
<dbReference type="PANTHER" id="PTHR30600:SF7">
    <property type="entry name" value="CYTOCHROME C PEROXIDASE-RELATED"/>
    <property type="match status" value="1"/>
</dbReference>
<keyword evidence="2 8" id="KW-0349">Heme</keyword>
<evidence type="ECO:0000256" key="4">
    <source>
        <dbReference type="ARBA" id="ARBA00022729"/>
    </source>
</evidence>
<name>A0A368HFL4_9GAMM</name>
<proteinExistence type="predicted"/>
<evidence type="ECO:0000256" key="2">
    <source>
        <dbReference type="ARBA" id="ARBA00022617"/>
    </source>
</evidence>
<evidence type="ECO:0000256" key="3">
    <source>
        <dbReference type="ARBA" id="ARBA00022723"/>
    </source>
</evidence>
<dbReference type="PIRSF" id="PIRSF000294">
    <property type="entry name" value="Cytochrome-c_peroxidase"/>
    <property type="match status" value="1"/>
</dbReference>
<dbReference type="GO" id="GO:0009055">
    <property type="term" value="F:electron transfer activity"/>
    <property type="evidence" value="ECO:0007669"/>
    <property type="project" value="InterPro"/>
</dbReference>
<dbReference type="SUPFAM" id="SSF46626">
    <property type="entry name" value="Cytochrome c"/>
    <property type="match status" value="2"/>
</dbReference>
<gene>
    <name evidence="11" type="ORF">C4900_13435</name>
</gene>
<evidence type="ECO:0000259" key="10">
    <source>
        <dbReference type="PROSITE" id="PS51007"/>
    </source>
</evidence>
<dbReference type="InterPro" id="IPR051395">
    <property type="entry name" value="Cytochrome_c_Peroxidase/MauG"/>
</dbReference>
<keyword evidence="7 9" id="KW-0408">Iron</keyword>
<protein>
    <submittedName>
        <fullName evidence="11">Cytochrome-c peroxidase</fullName>
    </submittedName>
</protein>
<evidence type="ECO:0000313" key="12">
    <source>
        <dbReference type="Proteomes" id="UP000253250"/>
    </source>
</evidence>
<dbReference type="GO" id="GO:0020037">
    <property type="term" value="F:heme binding"/>
    <property type="evidence" value="ECO:0007669"/>
    <property type="project" value="InterPro"/>
</dbReference>
<dbReference type="EMBL" id="PSYR01000002">
    <property type="protein sequence ID" value="RCN57234.1"/>
    <property type="molecule type" value="Genomic_DNA"/>
</dbReference>
<dbReference type="Pfam" id="PF03150">
    <property type="entry name" value="CCP_MauG"/>
    <property type="match status" value="1"/>
</dbReference>
<evidence type="ECO:0000256" key="8">
    <source>
        <dbReference type="PIRSR" id="PIRSR000294-1"/>
    </source>
</evidence>
<dbReference type="Proteomes" id="UP000253250">
    <property type="component" value="Unassembled WGS sequence"/>
</dbReference>
<evidence type="ECO:0000256" key="9">
    <source>
        <dbReference type="PIRSR" id="PIRSR000294-2"/>
    </source>
</evidence>
<keyword evidence="12" id="KW-1185">Reference proteome</keyword>
<reference evidence="11 12" key="1">
    <citation type="submission" date="2018-02" db="EMBL/GenBank/DDBJ databases">
        <title>Insights into the biology of acidophilic members of the Acidiferrobacteraceae family derived from comparative genomic analyses.</title>
        <authorList>
            <person name="Issotta F."/>
            <person name="Thyssen C."/>
            <person name="Mena C."/>
            <person name="Moya A."/>
            <person name="Bellenberg S."/>
            <person name="Sproer C."/>
            <person name="Covarrubias P.C."/>
            <person name="Sand W."/>
            <person name="Quatrini R."/>
            <person name="Vera M."/>
        </authorList>
    </citation>
    <scope>NUCLEOTIDE SEQUENCE [LARGE SCALE GENOMIC DNA]</scope>
    <source>
        <strain evidence="12">m-1</strain>
    </source>
</reference>
<organism evidence="11 12">
    <name type="scientific">Acidiferrobacter thiooxydans</name>
    <dbReference type="NCBI Taxonomy" id="163359"/>
    <lineage>
        <taxon>Bacteria</taxon>
        <taxon>Pseudomonadati</taxon>
        <taxon>Pseudomonadota</taxon>
        <taxon>Gammaproteobacteria</taxon>
        <taxon>Acidiferrobacterales</taxon>
        <taxon>Acidiferrobacteraceae</taxon>
        <taxon>Acidiferrobacter</taxon>
    </lineage>
</organism>
<dbReference type="InterPro" id="IPR026259">
    <property type="entry name" value="MauG/Cytc_peroxidase"/>
</dbReference>
<evidence type="ECO:0000313" key="11">
    <source>
        <dbReference type="EMBL" id="RCN57234.1"/>
    </source>
</evidence>
<dbReference type="Gene3D" id="1.10.760.10">
    <property type="entry name" value="Cytochrome c-like domain"/>
    <property type="match status" value="2"/>
</dbReference>
<feature type="binding site" description="axial binding residue" evidence="9">
    <location>
        <position position="73"/>
    </location>
    <ligand>
        <name>heme c</name>
        <dbReference type="ChEBI" id="CHEBI:61717"/>
        <label>1</label>
    </ligand>
    <ligandPart>
        <name>Fe</name>
        <dbReference type="ChEBI" id="CHEBI:18248"/>
    </ligandPart>
</feature>
<keyword evidence="5" id="KW-0574">Periplasm</keyword>
<dbReference type="GO" id="GO:0046872">
    <property type="term" value="F:metal ion binding"/>
    <property type="evidence" value="ECO:0007669"/>
    <property type="project" value="UniProtKB-KW"/>
</dbReference>
<comment type="PTM">
    <text evidence="8">Binds 2 heme groups per subunit.</text>
</comment>
<dbReference type="InterPro" id="IPR036909">
    <property type="entry name" value="Cyt_c-like_dom_sf"/>
</dbReference>
<accession>A0A368HFL4</accession>
<dbReference type="GO" id="GO:0004130">
    <property type="term" value="F:cytochrome-c peroxidase activity"/>
    <property type="evidence" value="ECO:0007669"/>
    <property type="project" value="TreeGrafter"/>
</dbReference>
<feature type="binding site" description="axial binding residue" evidence="9">
    <location>
        <position position="304"/>
    </location>
    <ligand>
        <name>heme c</name>
        <dbReference type="ChEBI" id="CHEBI:61717"/>
        <label>2</label>
    </ligand>
    <ligandPart>
        <name>Fe</name>
        <dbReference type="ChEBI" id="CHEBI:18248"/>
    </ligandPart>
</feature>
<keyword evidence="4" id="KW-0732">Signal</keyword>
<keyword evidence="11" id="KW-0575">Peroxidase</keyword>
<feature type="domain" description="Cytochrome c" evidence="10">
    <location>
        <begin position="47"/>
        <end position="157"/>
    </location>
</feature>
<dbReference type="OrthoDB" id="9805202at2"/>
<dbReference type="PANTHER" id="PTHR30600">
    <property type="entry name" value="CYTOCHROME C PEROXIDASE-RELATED"/>
    <property type="match status" value="1"/>
</dbReference>
<dbReference type="GO" id="GO:0042597">
    <property type="term" value="C:periplasmic space"/>
    <property type="evidence" value="ECO:0007669"/>
    <property type="project" value="UniProtKB-SubCell"/>
</dbReference>
<sequence>MAAWVALAAFMGADAAAKTVTLSRQALRSLVLPSKPPVPADNPMTPAKIALGKELYFDPRLSSTGTISCDSCHNVMGTGTDNRKFPQGVDGRLDTTRSAPTVFNAAFLPVQFWDGRAPSLEAQAKGPLLNHKEMGMPNGQAVAARVRAIPGYRRQFHRVFPGPHPVTFDNITKAIASYERTLITPDSPFDRYAKGDRNAISPEARKGFMVVQELGCTSCHSGPMFNGAGNTPMGQGFFMKFPIYTHNKYVAEYHLMAHLGRYKVTHNPAEKHMWVVSSWRDVALEAPYFNNGSVDTLSQAVRVMARVELNKAVTATQVREIVAFLDTLTGRLPRQTMPRLPNTVNTALPMSGE</sequence>
<evidence type="ECO:0000256" key="1">
    <source>
        <dbReference type="ARBA" id="ARBA00004418"/>
    </source>
</evidence>
<keyword evidence="3 9" id="KW-0479">Metal-binding</keyword>
<keyword evidence="6" id="KW-0560">Oxidoreductase</keyword>
<feature type="binding site" description="covalent" evidence="8">
    <location>
        <position position="216"/>
    </location>
    <ligand>
        <name>heme c</name>
        <dbReference type="ChEBI" id="CHEBI:61717"/>
        <label>2</label>
    </ligand>
</feature>
<feature type="binding site" description="axial binding residue" evidence="9">
    <location>
        <position position="220"/>
    </location>
    <ligand>
        <name>heme c</name>
        <dbReference type="ChEBI" id="CHEBI:61717"/>
        <label>2</label>
    </ligand>
    <ligandPart>
        <name>Fe</name>
        <dbReference type="ChEBI" id="CHEBI:18248"/>
    </ligandPart>
</feature>
<dbReference type="InterPro" id="IPR009056">
    <property type="entry name" value="Cyt_c-like_dom"/>
</dbReference>